<dbReference type="Proteomes" id="UP000559626">
    <property type="component" value="Unassembled WGS sequence"/>
</dbReference>
<sequence length="123" mass="13605">MKPTLAYLLAALVLLQTFSRELLVANFTLNRAAITARYCVNKARPSLHCDGKCYFAKQLKKQEERESKSAGPLKERLEMLPAAFGGWQPRAPRPVAPLARRYARLVAQGYAAPLGAVFHPPLG</sequence>
<reference evidence="1 2" key="1">
    <citation type="submission" date="2020-04" db="EMBL/GenBank/DDBJ databases">
        <title>Hymenobacter polaris sp. nov., isolated from Arctic soil.</title>
        <authorList>
            <person name="Dahal R.H."/>
        </authorList>
    </citation>
    <scope>NUCLEOTIDE SEQUENCE [LARGE SCALE GENOMIC DNA]</scope>
    <source>
        <strain evidence="1 2">RP-2-7</strain>
    </source>
</reference>
<protein>
    <submittedName>
        <fullName evidence="1">Uncharacterized protein</fullName>
    </submittedName>
</protein>
<dbReference type="RefSeq" id="WP_169532006.1">
    <property type="nucleotide sequence ID" value="NZ_JABBGH010000002.1"/>
</dbReference>
<dbReference type="AlphaFoldDB" id="A0A7Y0FND8"/>
<keyword evidence="2" id="KW-1185">Reference proteome</keyword>
<evidence type="ECO:0000313" key="1">
    <source>
        <dbReference type="EMBL" id="NML66359.1"/>
    </source>
</evidence>
<evidence type="ECO:0000313" key="2">
    <source>
        <dbReference type="Proteomes" id="UP000559626"/>
    </source>
</evidence>
<proteinExistence type="predicted"/>
<dbReference type="EMBL" id="JABBGH010000002">
    <property type="protein sequence ID" value="NML66359.1"/>
    <property type="molecule type" value="Genomic_DNA"/>
</dbReference>
<name>A0A7Y0FND8_9BACT</name>
<accession>A0A7Y0FND8</accession>
<comment type="caution">
    <text evidence="1">The sequence shown here is derived from an EMBL/GenBank/DDBJ whole genome shotgun (WGS) entry which is preliminary data.</text>
</comment>
<gene>
    <name evidence="1" type="ORF">HHL22_14200</name>
</gene>
<organism evidence="1 2">
    <name type="scientific">Hymenobacter polaris</name>
    <dbReference type="NCBI Taxonomy" id="2682546"/>
    <lineage>
        <taxon>Bacteria</taxon>
        <taxon>Pseudomonadati</taxon>
        <taxon>Bacteroidota</taxon>
        <taxon>Cytophagia</taxon>
        <taxon>Cytophagales</taxon>
        <taxon>Hymenobacteraceae</taxon>
        <taxon>Hymenobacter</taxon>
    </lineage>
</organism>